<proteinExistence type="predicted"/>
<protein>
    <submittedName>
        <fullName evidence="2">6-pyruvoyl-tetrahydropterin synthase-related protein</fullName>
    </submittedName>
</protein>
<feature type="transmembrane region" description="Helical" evidence="1">
    <location>
        <begin position="315"/>
        <end position="332"/>
    </location>
</feature>
<feature type="transmembrane region" description="Helical" evidence="1">
    <location>
        <begin position="225"/>
        <end position="245"/>
    </location>
</feature>
<name>A0ABV4WX57_9CYAN</name>
<feature type="transmembrane region" description="Helical" evidence="1">
    <location>
        <begin position="12"/>
        <end position="34"/>
    </location>
</feature>
<keyword evidence="1" id="KW-1133">Transmembrane helix</keyword>
<dbReference type="RefSeq" id="WP_413281517.1">
    <property type="nucleotide sequence ID" value="NZ_JBHFNT010000300.1"/>
</dbReference>
<reference evidence="2 3" key="1">
    <citation type="submission" date="2024-09" db="EMBL/GenBank/DDBJ databases">
        <title>Floridaenema gen nov. (Aerosakkonemataceae, Aerosakkonematales ord. nov., Cyanobacteria) from benthic tropical and subtropical fresh waters, with the description of four new species.</title>
        <authorList>
            <person name="Moretto J.A."/>
            <person name="Berthold D.E."/>
            <person name="Lefler F.W."/>
            <person name="Huang I.-S."/>
            <person name="Laughinghouse H. IV."/>
        </authorList>
    </citation>
    <scope>NUCLEOTIDE SEQUENCE [LARGE SCALE GENOMIC DNA]</scope>
    <source>
        <strain evidence="2 3">BLCC-F167</strain>
    </source>
</reference>
<feature type="transmembrane region" description="Helical" evidence="1">
    <location>
        <begin position="549"/>
        <end position="571"/>
    </location>
</feature>
<keyword evidence="1" id="KW-0812">Transmembrane</keyword>
<feature type="transmembrane region" description="Helical" evidence="1">
    <location>
        <begin position="130"/>
        <end position="148"/>
    </location>
</feature>
<feature type="transmembrane region" description="Helical" evidence="1">
    <location>
        <begin position="99"/>
        <end position="123"/>
    </location>
</feature>
<comment type="caution">
    <text evidence="2">The sequence shown here is derived from an EMBL/GenBank/DDBJ whole genome shotgun (WGS) entry which is preliminary data.</text>
</comment>
<feature type="transmembrane region" description="Helical" evidence="1">
    <location>
        <begin position="352"/>
        <end position="371"/>
    </location>
</feature>
<evidence type="ECO:0000313" key="2">
    <source>
        <dbReference type="EMBL" id="MFB2839236.1"/>
    </source>
</evidence>
<dbReference type="Proteomes" id="UP001576780">
    <property type="component" value="Unassembled WGS sequence"/>
</dbReference>
<evidence type="ECO:0000313" key="3">
    <source>
        <dbReference type="Proteomes" id="UP001576780"/>
    </source>
</evidence>
<dbReference type="EMBL" id="JBHFNT010000300">
    <property type="protein sequence ID" value="MFB2839236.1"/>
    <property type="molecule type" value="Genomic_DNA"/>
</dbReference>
<evidence type="ECO:0000256" key="1">
    <source>
        <dbReference type="SAM" id="Phobius"/>
    </source>
</evidence>
<feature type="transmembrane region" description="Helical" evidence="1">
    <location>
        <begin position="383"/>
        <end position="404"/>
    </location>
</feature>
<keyword evidence="3" id="KW-1185">Reference proteome</keyword>
<feature type="transmembrane region" description="Helical" evidence="1">
    <location>
        <begin position="284"/>
        <end position="303"/>
    </location>
</feature>
<feature type="transmembrane region" description="Helical" evidence="1">
    <location>
        <begin position="183"/>
        <end position="213"/>
    </location>
</feature>
<keyword evidence="1" id="KW-0472">Membrane</keyword>
<organism evidence="2 3">
    <name type="scientific">Floridaenema evergladense BLCC-F167</name>
    <dbReference type="NCBI Taxonomy" id="3153639"/>
    <lineage>
        <taxon>Bacteria</taxon>
        <taxon>Bacillati</taxon>
        <taxon>Cyanobacteriota</taxon>
        <taxon>Cyanophyceae</taxon>
        <taxon>Oscillatoriophycideae</taxon>
        <taxon>Aerosakkonematales</taxon>
        <taxon>Aerosakkonemataceae</taxon>
        <taxon>Floridanema</taxon>
        <taxon>Floridanema evergladense</taxon>
    </lineage>
</organism>
<gene>
    <name evidence="2" type="ORF">ACE1CA_32500</name>
</gene>
<accession>A0ABV4WX57</accession>
<sequence>MLLIQKKQITRIHILGIVLIGFILAIPAIFGQVYEAHDLIAFHLKWAKNFAEQFWAGELYPRWLQNMNSGLGSPAFFFYGPISYYFSSLFHPFFPNDQYGWHPISLSAALALIASGITAYIWLKDITNKTPAFMAAILYMALPYHWAVDFYTRFAYAEHWSFVWLPLLLYFTRKISRGSKFAVVGFAISYALLIMTHLITVLMFSIIPISYLLVLTPRKQRKSALISLIIAMLLGIGLSAIYLLPAMTTQKYISMTAITTGRYFYDSNFLFWGEHFFNSKFVQYLGLQTVLVTGLACAAFVIAKKHPLPTIRKESLYWIIIAVSAFLMTLPLSKPIWQIFFIIQRIQHPWRFNTILTVATTALIALGIAAIQKPINIATKQILAIAASLIAILLLSGAVVTYIYTNSELLIKYTSLEKPIDVNQELSVSLDAPEYRPKWVSPEIFAESGIRQLANSFERAKIAVGQGNLSVEKWQPRNIVLQSNATTNLWVSIHQFYYPGWTAKINGESRLLPVQPSTGEGLLSVSIPPGQHQVMLTLEAGLEERTGQIISAIFVLIIVFFTFWVCQGNLLNSTTQENRNQSHQLTRF</sequence>